<organism evidence="1 2">
    <name type="scientific">Sousa chinensis</name>
    <name type="common">Indo-pacific humpbacked dolphin</name>
    <name type="synonym">Steno chinensis</name>
    <dbReference type="NCBI Taxonomy" id="103600"/>
    <lineage>
        <taxon>Eukaryota</taxon>
        <taxon>Metazoa</taxon>
        <taxon>Chordata</taxon>
        <taxon>Craniata</taxon>
        <taxon>Vertebrata</taxon>
        <taxon>Euteleostomi</taxon>
        <taxon>Mammalia</taxon>
        <taxon>Eutheria</taxon>
        <taxon>Laurasiatheria</taxon>
        <taxon>Artiodactyla</taxon>
        <taxon>Whippomorpha</taxon>
        <taxon>Cetacea</taxon>
        <taxon>Odontoceti</taxon>
        <taxon>Delphinidae</taxon>
        <taxon>Sousa</taxon>
    </lineage>
</organism>
<dbReference type="AlphaFoldDB" id="A0A484GXW0"/>
<gene>
    <name evidence="1" type="ORF">DBR06_SOUSAS23610035</name>
</gene>
<sequence length="133" mass="14263">MMVSGRGEPVKTEGDLFLFQKAHSPPNHTPKGNLAEARCRLLLLFLLMTSDGPSDKADCTNLVPLFTPFTSMQPSTRHTAATHQTPAQLRINTWNGQHTSLGVEKPPACLLLGVGASTSVKIQATVQIDGITS</sequence>
<keyword evidence="2" id="KW-1185">Reference proteome</keyword>
<proteinExistence type="predicted"/>
<name>A0A484GXW0_SOUCH</name>
<dbReference type="EMBL" id="QWLN02003081">
    <property type="protein sequence ID" value="TEA40399.1"/>
    <property type="molecule type" value="Genomic_DNA"/>
</dbReference>
<comment type="caution">
    <text evidence="1">The sequence shown here is derived from an EMBL/GenBank/DDBJ whole genome shotgun (WGS) entry which is preliminary data.</text>
</comment>
<dbReference type="Proteomes" id="UP000295264">
    <property type="component" value="Unassembled WGS sequence"/>
</dbReference>
<reference evidence="1 2" key="1">
    <citation type="journal article" date="2018" name="Genomics">
        <title>Molecular footprints of inshore aquatic adaptation in Indo-Pacific humpback dolphin (Sousa chinensis).</title>
        <authorList>
            <person name="Ming Y."/>
            <person name="Jian J."/>
            <person name="Yu F."/>
            <person name="Yu X."/>
            <person name="Wang J."/>
            <person name="Liu W."/>
        </authorList>
    </citation>
    <scope>NUCLEOTIDE SEQUENCE [LARGE SCALE GENOMIC DNA]</scope>
    <source>
        <strain evidence="1">MY-2018</strain>
        <tissue evidence="1">Skin</tissue>
    </source>
</reference>
<accession>A0A484GXW0</accession>
<protein>
    <submittedName>
        <fullName evidence="1">Uncharacterized protein</fullName>
    </submittedName>
</protein>
<evidence type="ECO:0000313" key="1">
    <source>
        <dbReference type="EMBL" id="TEA40399.1"/>
    </source>
</evidence>
<evidence type="ECO:0000313" key="2">
    <source>
        <dbReference type="Proteomes" id="UP000295264"/>
    </source>
</evidence>